<dbReference type="RefSeq" id="WP_201661516.1">
    <property type="nucleotide sequence ID" value="NZ_JAEQNC010000010.1"/>
</dbReference>
<dbReference type="Proteomes" id="UP000633219">
    <property type="component" value="Unassembled WGS sequence"/>
</dbReference>
<protein>
    <submittedName>
        <fullName evidence="1">Uncharacterized protein</fullName>
    </submittedName>
</protein>
<dbReference type="AlphaFoldDB" id="A0A936YQU9"/>
<proteinExistence type="predicted"/>
<name>A0A936YQU9_9HYPH</name>
<organism evidence="1 2">
    <name type="scientific">Rhizobium setariae</name>
    <dbReference type="NCBI Taxonomy" id="2801340"/>
    <lineage>
        <taxon>Bacteria</taxon>
        <taxon>Pseudomonadati</taxon>
        <taxon>Pseudomonadota</taxon>
        <taxon>Alphaproteobacteria</taxon>
        <taxon>Hyphomicrobiales</taxon>
        <taxon>Rhizobiaceae</taxon>
        <taxon>Rhizobium/Agrobacterium group</taxon>
        <taxon>Rhizobium</taxon>
    </lineage>
</organism>
<dbReference type="EMBL" id="JAEQNC010000010">
    <property type="protein sequence ID" value="MBL0374013.1"/>
    <property type="molecule type" value="Genomic_DNA"/>
</dbReference>
<comment type="caution">
    <text evidence="1">The sequence shown here is derived from an EMBL/GenBank/DDBJ whole genome shotgun (WGS) entry which is preliminary data.</text>
</comment>
<accession>A0A936YQU9</accession>
<evidence type="ECO:0000313" key="1">
    <source>
        <dbReference type="EMBL" id="MBL0374013.1"/>
    </source>
</evidence>
<keyword evidence="2" id="KW-1185">Reference proteome</keyword>
<reference evidence="1" key="1">
    <citation type="submission" date="2021-01" db="EMBL/GenBank/DDBJ databases">
        <title>Rhizobium sp. strain KVB221 16S ribosomal RNA gene Genome sequencing and assembly.</title>
        <authorList>
            <person name="Kang M."/>
        </authorList>
    </citation>
    <scope>NUCLEOTIDE SEQUENCE</scope>
    <source>
        <strain evidence="1">KVB221</strain>
    </source>
</reference>
<gene>
    <name evidence="1" type="ORF">JJB09_18490</name>
</gene>
<evidence type="ECO:0000313" key="2">
    <source>
        <dbReference type="Proteomes" id="UP000633219"/>
    </source>
</evidence>
<sequence length="78" mass="8779">METIETGGRGVTEDRKLDLLDRLHDLRDLLSLIELASMSISMRHERDAMQRGTIVAKCTLKEIIAMADPDLEGHHGDH</sequence>